<dbReference type="Gene3D" id="3.40.50.620">
    <property type="entry name" value="HUPs"/>
    <property type="match status" value="1"/>
</dbReference>
<dbReference type="PRINTS" id="PR00983">
    <property type="entry name" value="TRNASYNTHCYS"/>
</dbReference>
<evidence type="ECO:0000259" key="4">
    <source>
        <dbReference type="Pfam" id="PF01406"/>
    </source>
</evidence>
<keyword evidence="1" id="KW-0436">Ligase</keyword>
<feature type="domain" description="tRNA synthetases class I catalytic" evidence="4">
    <location>
        <begin position="22"/>
        <end position="84"/>
    </location>
</feature>
<reference evidence="5" key="1">
    <citation type="submission" date="2012-05" db="EMBL/GenBank/DDBJ databases">
        <authorList>
            <person name="Krishnakumar V."/>
            <person name="Cheung F."/>
            <person name="Xiao Y."/>
            <person name="Chan A."/>
            <person name="Moskal W.A."/>
            <person name="Town C.D."/>
        </authorList>
    </citation>
    <scope>NUCLEOTIDE SEQUENCE</scope>
</reference>
<evidence type="ECO:0000256" key="1">
    <source>
        <dbReference type="ARBA" id="ARBA00022598"/>
    </source>
</evidence>
<dbReference type="EMBL" id="BT147234">
    <property type="protein sequence ID" value="AFK47028.1"/>
    <property type="molecule type" value="mRNA"/>
</dbReference>
<dbReference type="GO" id="GO:0004817">
    <property type="term" value="F:cysteine-tRNA ligase activity"/>
    <property type="evidence" value="ECO:0007669"/>
    <property type="project" value="TreeGrafter"/>
</dbReference>
<dbReference type="GO" id="GO:0005524">
    <property type="term" value="F:ATP binding"/>
    <property type="evidence" value="ECO:0007669"/>
    <property type="project" value="UniProtKB-KW"/>
</dbReference>
<sequence length="96" mass="11184">MAAEEQIEFRVYNSMTHEKEIFKPKVPGKASMYVCGVTAYDFSHLGHARAAVSFDILFRYLKHLGYEVTYVRNFTDVDDKVRRINTSSKFMFVTCE</sequence>
<dbReference type="InterPro" id="IPR032678">
    <property type="entry name" value="tRNA-synt_1_cat_dom"/>
</dbReference>
<proteinExistence type="evidence at transcript level"/>
<keyword evidence="3" id="KW-0067">ATP-binding</keyword>
<dbReference type="PANTHER" id="PTHR10890:SF26">
    <property type="entry name" value="CYSTEINE--TRNA LIGASE 1, CYTOPLASMIC-RELATED"/>
    <property type="match status" value="1"/>
</dbReference>
<evidence type="ECO:0000256" key="3">
    <source>
        <dbReference type="ARBA" id="ARBA00022840"/>
    </source>
</evidence>
<dbReference type="AlphaFoldDB" id="I3T3D6"/>
<evidence type="ECO:0000313" key="5">
    <source>
        <dbReference type="EMBL" id="AFK47028.1"/>
    </source>
</evidence>
<keyword evidence="2" id="KW-0547">Nucleotide-binding</keyword>
<organism evidence="5">
    <name type="scientific">Lotus japonicus</name>
    <name type="common">Lotus corniculatus var. japonicus</name>
    <dbReference type="NCBI Taxonomy" id="34305"/>
    <lineage>
        <taxon>Eukaryota</taxon>
        <taxon>Viridiplantae</taxon>
        <taxon>Streptophyta</taxon>
        <taxon>Embryophyta</taxon>
        <taxon>Tracheophyta</taxon>
        <taxon>Spermatophyta</taxon>
        <taxon>Magnoliopsida</taxon>
        <taxon>eudicotyledons</taxon>
        <taxon>Gunneridae</taxon>
        <taxon>Pentapetalae</taxon>
        <taxon>rosids</taxon>
        <taxon>fabids</taxon>
        <taxon>Fabales</taxon>
        <taxon>Fabaceae</taxon>
        <taxon>Papilionoideae</taxon>
        <taxon>50 kb inversion clade</taxon>
        <taxon>NPAAA clade</taxon>
        <taxon>Hologalegina</taxon>
        <taxon>robinioid clade</taxon>
        <taxon>Loteae</taxon>
        <taxon>Lotus</taxon>
    </lineage>
</organism>
<dbReference type="PANTHER" id="PTHR10890">
    <property type="entry name" value="CYSTEINYL-TRNA SYNTHETASE"/>
    <property type="match status" value="1"/>
</dbReference>
<dbReference type="SUPFAM" id="SSF52374">
    <property type="entry name" value="Nucleotidylyl transferase"/>
    <property type="match status" value="1"/>
</dbReference>
<name>I3T3D6_LOTJA</name>
<protein>
    <recommendedName>
        <fullName evidence="4">tRNA synthetases class I catalytic domain-containing protein</fullName>
    </recommendedName>
</protein>
<dbReference type="Pfam" id="PF01406">
    <property type="entry name" value="tRNA-synt_1e"/>
    <property type="match status" value="1"/>
</dbReference>
<dbReference type="InterPro" id="IPR014729">
    <property type="entry name" value="Rossmann-like_a/b/a_fold"/>
</dbReference>
<dbReference type="GO" id="GO:0005737">
    <property type="term" value="C:cytoplasm"/>
    <property type="evidence" value="ECO:0007669"/>
    <property type="project" value="TreeGrafter"/>
</dbReference>
<accession>I3T3D6</accession>
<evidence type="ECO:0000256" key="2">
    <source>
        <dbReference type="ARBA" id="ARBA00022741"/>
    </source>
</evidence>
<dbReference type="GO" id="GO:0006423">
    <property type="term" value="P:cysteinyl-tRNA aminoacylation"/>
    <property type="evidence" value="ECO:0007669"/>
    <property type="project" value="TreeGrafter"/>
</dbReference>
<dbReference type="InterPro" id="IPR024909">
    <property type="entry name" value="Cys-tRNA/MSH_ligase"/>
</dbReference>